<evidence type="ECO:0000313" key="3">
    <source>
        <dbReference type="Proteomes" id="UP000326546"/>
    </source>
</evidence>
<organism evidence="2 3">
    <name type="scientific">Ornithinimicrobium pratense</name>
    <dbReference type="NCBI Taxonomy" id="2593973"/>
    <lineage>
        <taxon>Bacteria</taxon>
        <taxon>Bacillati</taxon>
        <taxon>Actinomycetota</taxon>
        <taxon>Actinomycetes</taxon>
        <taxon>Micrococcales</taxon>
        <taxon>Ornithinimicrobiaceae</taxon>
        <taxon>Ornithinimicrobium</taxon>
    </lineage>
</organism>
<dbReference type="GO" id="GO:0005737">
    <property type="term" value="C:cytoplasm"/>
    <property type="evidence" value="ECO:0007669"/>
    <property type="project" value="TreeGrafter"/>
</dbReference>
<keyword evidence="1" id="KW-0732">Signal</keyword>
<dbReference type="KEGG" id="serw:FY030_06485"/>
<dbReference type="PROSITE" id="PS50012">
    <property type="entry name" value="RCC1_3"/>
    <property type="match status" value="3"/>
</dbReference>
<accession>A0A5J6V446</accession>
<dbReference type="PRINTS" id="PR00633">
    <property type="entry name" value="RCCNDNSATION"/>
</dbReference>
<dbReference type="PANTHER" id="PTHR45982">
    <property type="entry name" value="REGULATOR OF CHROMOSOME CONDENSATION"/>
    <property type="match status" value="1"/>
</dbReference>
<dbReference type="OrthoDB" id="904022at2"/>
<evidence type="ECO:0008006" key="4">
    <source>
        <dbReference type="Google" id="ProtNLM"/>
    </source>
</evidence>
<dbReference type="AlphaFoldDB" id="A0A5J6V446"/>
<reference evidence="2 3" key="1">
    <citation type="submission" date="2019-09" db="EMBL/GenBank/DDBJ databases">
        <title>Serinicoccus pratensis sp. nov., isolated from meadow soil.</title>
        <authorList>
            <person name="Zhang W."/>
        </authorList>
    </citation>
    <scope>NUCLEOTIDE SEQUENCE [LARGE SCALE GENOMIC DNA]</scope>
    <source>
        <strain evidence="2 3">W204</strain>
    </source>
</reference>
<dbReference type="InterPro" id="IPR051553">
    <property type="entry name" value="Ran_GTPase-activating"/>
</dbReference>
<dbReference type="Pfam" id="PF04122">
    <property type="entry name" value="CW_binding_2"/>
    <property type="match status" value="3"/>
</dbReference>
<feature type="signal peptide" evidence="1">
    <location>
        <begin position="1"/>
        <end position="18"/>
    </location>
</feature>
<feature type="chain" id="PRO_5039569606" description="Cell wall-binding repeat-containing protein" evidence="1">
    <location>
        <begin position="19"/>
        <end position="714"/>
    </location>
</feature>
<proteinExistence type="predicted"/>
<keyword evidence="3" id="KW-1185">Reference proteome</keyword>
<dbReference type="InterPro" id="IPR009091">
    <property type="entry name" value="RCC1/BLIP-II"/>
</dbReference>
<dbReference type="Proteomes" id="UP000326546">
    <property type="component" value="Chromosome"/>
</dbReference>
<evidence type="ECO:0000256" key="1">
    <source>
        <dbReference type="SAM" id="SignalP"/>
    </source>
</evidence>
<dbReference type="RefSeq" id="WP_158060795.1">
    <property type="nucleotide sequence ID" value="NZ_CP044427.1"/>
</dbReference>
<dbReference type="Pfam" id="PF13540">
    <property type="entry name" value="RCC1_2"/>
    <property type="match status" value="2"/>
</dbReference>
<evidence type="ECO:0000313" key="2">
    <source>
        <dbReference type="EMBL" id="QFG68407.1"/>
    </source>
</evidence>
<dbReference type="InterPro" id="IPR000408">
    <property type="entry name" value="Reg_chr_condens"/>
</dbReference>
<dbReference type="Pfam" id="PF00415">
    <property type="entry name" value="RCC1"/>
    <property type="match status" value="1"/>
</dbReference>
<dbReference type="PANTHER" id="PTHR45982:SF1">
    <property type="entry name" value="REGULATOR OF CHROMOSOME CONDENSATION"/>
    <property type="match status" value="1"/>
</dbReference>
<name>A0A5J6V446_9MICO</name>
<gene>
    <name evidence="2" type="ORF">FY030_06485</name>
</gene>
<dbReference type="Gene3D" id="2.130.10.30">
    <property type="entry name" value="Regulator of chromosome condensation 1/beta-lactamase-inhibitor protein II"/>
    <property type="match status" value="2"/>
</dbReference>
<dbReference type="GO" id="GO:0005085">
    <property type="term" value="F:guanyl-nucleotide exchange factor activity"/>
    <property type="evidence" value="ECO:0007669"/>
    <property type="project" value="TreeGrafter"/>
</dbReference>
<dbReference type="EMBL" id="CP044427">
    <property type="protein sequence ID" value="QFG68407.1"/>
    <property type="molecule type" value="Genomic_DNA"/>
</dbReference>
<dbReference type="SUPFAM" id="SSF50985">
    <property type="entry name" value="RCC1/BLIP-II"/>
    <property type="match status" value="1"/>
</dbReference>
<protein>
    <recommendedName>
        <fullName evidence="4">Cell wall-binding repeat-containing protein</fullName>
    </recommendedName>
</protein>
<dbReference type="InterPro" id="IPR007253">
    <property type="entry name" value="Cell_wall-bd_2"/>
</dbReference>
<sequence length="714" mass="71266">MRYLQRTLILRLVASSLALTGLLSGVLGSGVTATASSAPQEVASVASALGTSGGRVHGGDRYATSAAISRHAFPQGADVVYLARGDEFADALAGGMLTDGPILLVRACGGVPRSVRAEIARLNPSQVVALGGPNAVCDASLAEAAAGRPASRLAGVNRYDTAVEISLRAWPEPNDADALYATSGHAYADAVAGGGLNDGPVLLVRPDGSYPTSVLAELGRISGPPVVGLGGTTVISDATLADMDWGTSQLPDRLHGSNRYDTAVTIAGRAYPEGPSTVYLARGDTLVDAVAAGGLADGPVLLVGPTCGALRTSVKTYLSLVAPQQVLALGGQGAVCDATVDAAVAAATSSPALPGMQISGGPSLTCGVTTDGETKCWGYNAGGGLGDGTLLDRPSPGPVLGLGPGTTSTIEAGGPSCALLSNGSVQCWGGNTEGSIPGAGAYTAVPVDIPRLGAGTTAHISLGQKHGCAISITGATRCWGSNSSSQLGVGLPKGSLYALPTLVPGFGPGTTRQIDAFYLGTCAVRLDSSAWCWGTNVGGRIGDGTRTERNLPTAVVGLGPGTTAHIATGTSHTCAVTTEGAAKCWGSSATGALGNGRLGPDVLTPDDVVGLGEGTTTMIDAGSAYACAVTTDGTAKCWGTNVYGKLGIGEGIDFQLAPHPVIGLTNNTNLIQTSTNTTCAITTSDELRCWGDNHLGQVGDGTTTDRRTPVPIPL</sequence>